<dbReference type="RefSeq" id="WP_091748561.1">
    <property type="nucleotide sequence ID" value="NZ_FODY01000017.1"/>
</dbReference>
<name>A0A1H8WRY2_9FIRM</name>
<dbReference type="PANTHER" id="PTHR41299">
    <property type="entry name" value="THIAMINE PYROPHOSPHOKINASE"/>
    <property type="match status" value="1"/>
</dbReference>
<organism evidence="8 9">
    <name type="scientific">Propionispora vibrioides</name>
    <dbReference type="NCBI Taxonomy" id="112903"/>
    <lineage>
        <taxon>Bacteria</taxon>
        <taxon>Bacillati</taxon>
        <taxon>Bacillota</taxon>
        <taxon>Negativicutes</taxon>
        <taxon>Selenomonadales</taxon>
        <taxon>Sporomusaceae</taxon>
        <taxon>Propionispora</taxon>
    </lineage>
</organism>
<proteinExistence type="predicted"/>
<dbReference type="InterPro" id="IPR007371">
    <property type="entry name" value="TPK_catalytic"/>
</dbReference>
<dbReference type="Proteomes" id="UP000198847">
    <property type="component" value="Unassembled WGS sequence"/>
</dbReference>
<keyword evidence="9" id="KW-1185">Reference proteome</keyword>
<dbReference type="GO" id="GO:0006772">
    <property type="term" value="P:thiamine metabolic process"/>
    <property type="evidence" value="ECO:0007669"/>
    <property type="project" value="UniProtKB-UniRule"/>
</dbReference>
<evidence type="ECO:0000259" key="7">
    <source>
        <dbReference type="Pfam" id="PF04265"/>
    </source>
</evidence>
<evidence type="ECO:0000256" key="1">
    <source>
        <dbReference type="ARBA" id="ARBA00022679"/>
    </source>
</evidence>
<dbReference type="SUPFAM" id="SSF63862">
    <property type="entry name" value="Thiamin pyrophosphokinase, substrate-binding domain"/>
    <property type="match status" value="1"/>
</dbReference>
<protein>
    <recommendedName>
        <fullName evidence="5">Thiamine diphosphokinase</fullName>
        <ecNumber evidence="5">2.7.6.2</ecNumber>
    </recommendedName>
</protein>
<dbReference type="EMBL" id="FODY01000017">
    <property type="protein sequence ID" value="SEP30401.1"/>
    <property type="molecule type" value="Genomic_DNA"/>
</dbReference>
<evidence type="ECO:0000313" key="8">
    <source>
        <dbReference type="EMBL" id="SEP30401.1"/>
    </source>
</evidence>
<evidence type="ECO:0000256" key="2">
    <source>
        <dbReference type="ARBA" id="ARBA00022741"/>
    </source>
</evidence>
<keyword evidence="4" id="KW-0067">ATP-binding</keyword>
<evidence type="ECO:0000259" key="6">
    <source>
        <dbReference type="Pfam" id="PF04263"/>
    </source>
</evidence>
<evidence type="ECO:0000256" key="4">
    <source>
        <dbReference type="ARBA" id="ARBA00022840"/>
    </source>
</evidence>
<dbReference type="SUPFAM" id="SSF63999">
    <property type="entry name" value="Thiamin pyrophosphokinase, catalytic domain"/>
    <property type="match status" value="1"/>
</dbReference>
<dbReference type="InterPro" id="IPR006282">
    <property type="entry name" value="Thi_PPkinase"/>
</dbReference>
<dbReference type="OrthoDB" id="1678571at2"/>
<keyword evidence="2" id="KW-0547">Nucleotide-binding</keyword>
<dbReference type="InterPro" id="IPR053149">
    <property type="entry name" value="TPK"/>
</dbReference>
<dbReference type="STRING" id="112903.SAMN04490178_11771"/>
<sequence length="243" mass="25823">MNHVIRLPQLDCLFPGPAPEREVLLAAGGRAPQPVWLKEAAAGRAVWCVDHGIDCCQRSRIVPERVIGDGDSASGAGWAWGRQLGVPMEEYPAEKNLTDLQLALQTASTVYRQAAVVVTGVWGGRFDHAFSNIYSLTGCAALGLSRCLAADQTEVLLLLQGEDAVRLTWRAAPEVISLLPLSGTCSGVSIQGVHWPLDRVELLSTLPYAVSNRPAAAEVSVALASGSLGVYLCWQSAHVAADS</sequence>
<feature type="domain" description="Thiamin pyrophosphokinase catalytic" evidence="6">
    <location>
        <begin position="45"/>
        <end position="139"/>
    </location>
</feature>
<dbReference type="GO" id="GO:0005524">
    <property type="term" value="F:ATP binding"/>
    <property type="evidence" value="ECO:0007669"/>
    <property type="project" value="UniProtKB-KW"/>
</dbReference>
<dbReference type="CDD" id="cd07995">
    <property type="entry name" value="TPK"/>
    <property type="match status" value="1"/>
</dbReference>
<dbReference type="Pfam" id="PF04263">
    <property type="entry name" value="TPK_catalytic"/>
    <property type="match status" value="1"/>
</dbReference>
<dbReference type="InterPro" id="IPR036759">
    <property type="entry name" value="TPK_catalytic_sf"/>
</dbReference>
<dbReference type="PANTHER" id="PTHR41299:SF1">
    <property type="entry name" value="THIAMINE PYROPHOSPHOKINASE"/>
    <property type="match status" value="1"/>
</dbReference>
<dbReference type="AlphaFoldDB" id="A0A1H8WRY2"/>
<evidence type="ECO:0000256" key="3">
    <source>
        <dbReference type="ARBA" id="ARBA00022777"/>
    </source>
</evidence>
<dbReference type="GO" id="GO:0009229">
    <property type="term" value="P:thiamine diphosphate biosynthetic process"/>
    <property type="evidence" value="ECO:0007669"/>
    <property type="project" value="InterPro"/>
</dbReference>
<dbReference type="NCBIfam" id="TIGR01378">
    <property type="entry name" value="thi_PPkinase"/>
    <property type="match status" value="1"/>
</dbReference>
<dbReference type="GO" id="GO:0004788">
    <property type="term" value="F:thiamine diphosphokinase activity"/>
    <property type="evidence" value="ECO:0007669"/>
    <property type="project" value="UniProtKB-UniRule"/>
</dbReference>
<keyword evidence="1" id="KW-0808">Transferase</keyword>
<accession>A0A1H8WRY2</accession>
<dbReference type="EC" id="2.7.6.2" evidence="5"/>
<dbReference type="GO" id="GO:0016301">
    <property type="term" value="F:kinase activity"/>
    <property type="evidence" value="ECO:0007669"/>
    <property type="project" value="UniProtKB-KW"/>
</dbReference>
<dbReference type="InterPro" id="IPR007373">
    <property type="entry name" value="Thiamin_PyroPKinase_B1-bd"/>
</dbReference>
<gene>
    <name evidence="8" type="ORF">SAMN04490178_11771</name>
</gene>
<feature type="domain" description="Thiamin pyrophosphokinase thiamin-binding" evidence="7">
    <location>
        <begin position="174"/>
        <end position="226"/>
    </location>
</feature>
<keyword evidence="3 8" id="KW-0418">Kinase</keyword>
<dbReference type="InterPro" id="IPR036371">
    <property type="entry name" value="TPK_B1-bd_sf"/>
</dbReference>
<dbReference type="GO" id="GO:0030975">
    <property type="term" value="F:thiamine binding"/>
    <property type="evidence" value="ECO:0007669"/>
    <property type="project" value="InterPro"/>
</dbReference>
<evidence type="ECO:0000256" key="5">
    <source>
        <dbReference type="NCBIfam" id="TIGR01378"/>
    </source>
</evidence>
<dbReference type="Pfam" id="PF04265">
    <property type="entry name" value="TPK_B1_binding"/>
    <property type="match status" value="1"/>
</dbReference>
<dbReference type="Gene3D" id="3.40.50.10240">
    <property type="entry name" value="Thiamin pyrophosphokinase, catalytic domain"/>
    <property type="match status" value="1"/>
</dbReference>
<reference evidence="8 9" key="1">
    <citation type="submission" date="2016-10" db="EMBL/GenBank/DDBJ databases">
        <authorList>
            <person name="de Groot N.N."/>
        </authorList>
    </citation>
    <scope>NUCLEOTIDE SEQUENCE [LARGE SCALE GENOMIC DNA]</scope>
    <source>
        <strain evidence="8 9">DSM 13305</strain>
    </source>
</reference>
<evidence type="ECO:0000313" key="9">
    <source>
        <dbReference type="Proteomes" id="UP000198847"/>
    </source>
</evidence>